<proteinExistence type="predicted"/>
<feature type="chain" id="PRO_5012678923" evidence="1">
    <location>
        <begin position="24"/>
        <end position="108"/>
    </location>
</feature>
<dbReference type="AlphaFoldDB" id="A0A1J7JRM3"/>
<sequence length="108" mass="11231">MKPSSASLLTATLLLTDIATAAATCYRLDGTPFAKIRPDDGDWVPCDASASTSSCCSVKDYCLGNGLCLDAGANNYFSVQGCTDASWGSPCVTNAACKSNIRKLHLCP</sequence>
<dbReference type="OrthoDB" id="5215637at2759"/>
<dbReference type="InParanoid" id="A0A1J7JRM3"/>
<name>A0A1J7JRM3_9PEZI</name>
<accession>A0A1J7JRM3</accession>
<reference evidence="2 3" key="1">
    <citation type="submission" date="2016-10" db="EMBL/GenBank/DDBJ databases">
        <title>Draft genome sequence of Coniochaeta ligniaria NRRL30616, a lignocellulolytic fungus for bioabatement of inhibitors in plant biomass hydrolysates.</title>
        <authorList>
            <consortium name="DOE Joint Genome Institute"/>
            <person name="Jimenez D.J."/>
            <person name="Hector R.E."/>
            <person name="Riley R."/>
            <person name="Sun H."/>
            <person name="Grigoriev I.V."/>
            <person name="Van Elsas J.D."/>
            <person name="Nichols N.N."/>
        </authorList>
    </citation>
    <scope>NUCLEOTIDE SEQUENCE [LARGE SCALE GENOMIC DNA]</scope>
    <source>
        <strain evidence="2 3">NRRL 30616</strain>
    </source>
</reference>
<gene>
    <name evidence="2" type="ORF">CONLIGDRAFT_629717</name>
</gene>
<dbReference type="Proteomes" id="UP000182658">
    <property type="component" value="Unassembled WGS sequence"/>
</dbReference>
<dbReference type="EMBL" id="KV875095">
    <property type="protein sequence ID" value="OIW32020.1"/>
    <property type="molecule type" value="Genomic_DNA"/>
</dbReference>
<evidence type="ECO:0000256" key="1">
    <source>
        <dbReference type="SAM" id="SignalP"/>
    </source>
</evidence>
<keyword evidence="3" id="KW-1185">Reference proteome</keyword>
<evidence type="ECO:0000313" key="2">
    <source>
        <dbReference type="EMBL" id="OIW32020.1"/>
    </source>
</evidence>
<feature type="signal peptide" evidence="1">
    <location>
        <begin position="1"/>
        <end position="23"/>
    </location>
</feature>
<evidence type="ECO:0000313" key="3">
    <source>
        <dbReference type="Proteomes" id="UP000182658"/>
    </source>
</evidence>
<organism evidence="2 3">
    <name type="scientific">Coniochaeta ligniaria NRRL 30616</name>
    <dbReference type="NCBI Taxonomy" id="1408157"/>
    <lineage>
        <taxon>Eukaryota</taxon>
        <taxon>Fungi</taxon>
        <taxon>Dikarya</taxon>
        <taxon>Ascomycota</taxon>
        <taxon>Pezizomycotina</taxon>
        <taxon>Sordariomycetes</taxon>
        <taxon>Sordariomycetidae</taxon>
        <taxon>Coniochaetales</taxon>
        <taxon>Coniochaetaceae</taxon>
        <taxon>Coniochaeta</taxon>
    </lineage>
</organism>
<protein>
    <submittedName>
        <fullName evidence="2">Uncharacterized protein</fullName>
    </submittedName>
</protein>
<dbReference type="STRING" id="1408157.A0A1J7JRM3"/>
<keyword evidence="1" id="KW-0732">Signal</keyword>